<dbReference type="EMBL" id="CP065726">
    <property type="protein sequence ID" value="QPT37991.1"/>
    <property type="molecule type" value="Genomic_DNA"/>
</dbReference>
<reference evidence="2 3" key="1">
    <citation type="submission" date="2020-12" db="EMBL/GenBank/DDBJ databases">
        <title>FDA dAtabase for Regulatory Grade micrObial Sequences (FDA-ARGOS): Supporting development and validation of Infectious Disease Dx tests.</title>
        <authorList>
            <person name="Sproer C."/>
            <person name="Gronow S."/>
            <person name="Severitt S."/>
            <person name="Schroder I."/>
            <person name="Tallon L."/>
            <person name="Sadzewicz L."/>
            <person name="Zhao X."/>
            <person name="Boylan J."/>
            <person name="Ott S."/>
            <person name="Bowen H."/>
            <person name="Vavikolanu K."/>
            <person name="Mehta A."/>
            <person name="Aluvathingal J."/>
            <person name="Nadendla S."/>
            <person name="Lowell S."/>
            <person name="Myers T."/>
            <person name="Yan Y."/>
            <person name="Sichtig H."/>
        </authorList>
    </citation>
    <scope>NUCLEOTIDE SEQUENCE [LARGE SCALE GENOMIC DNA]</scope>
    <source>
        <strain evidence="2 3">FDAARGOS_871</strain>
    </source>
</reference>
<dbReference type="RefSeq" id="WP_111727553.1">
    <property type="nucleotide sequence ID" value="NZ_CP065726.1"/>
</dbReference>
<dbReference type="CDD" id="cd20726">
    <property type="entry name" value="CDI_toxin_BpE479_tRNase-like"/>
    <property type="match status" value="1"/>
</dbReference>
<sequence length="74" mass="8937">MPEDRVEAFNRYFSDTPRNWRKQRETIQKHLDKADIVPMDLRYLSEENKDKLKAYALSLPQRQRDKVIFVIGVE</sequence>
<keyword evidence="3" id="KW-1185">Reference proteome</keyword>
<evidence type="ECO:0000313" key="3">
    <source>
        <dbReference type="Proteomes" id="UP000594865"/>
    </source>
</evidence>
<name>A0A7T3BLP8_NEICI</name>
<gene>
    <name evidence="2" type="ORF">I6G28_08910</name>
</gene>
<evidence type="ECO:0000259" key="1">
    <source>
        <dbReference type="Pfam" id="PF18664"/>
    </source>
</evidence>
<dbReference type="InterPro" id="IPR041620">
    <property type="entry name" value="CdiA_C_tRNase"/>
</dbReference>
<feature type="domain" description="CdiA C-terminal tRNase" evidence="1">
    <location>
        <begin position="4"/>
        <end position="69"/>
    </location>
</feature>
<dbReference type="AlphaFoldDB" id="A0A7T3BLP8"/>
<dbReference type="Pfam" id="PF18664">
    <property type="entry name" value="CdiA_C_tRNase"/>
    <property type="match status" value="1"/>
</dbReference>
<dbReference type="Proteomes" id="UP000594865">
    <property type="component" value="Chromosome"/>
</dbReference>
<proteinExistence type="predicted"/>
<evidence type="ECO:0000313" key="2">
    <source>
        <dbReference type="EMBL" id="QPT37991.1"/>
    </source>
</evidence>
<accession>A0A7T3BLP8</accession>
<dbReference type="GeneID" id="84022072"/>
<protein>
    <recommendedName>
        <fullName evidence="1">CdiA C-terminal tRNase domain-containing protein</fullName>
    </recommendedName>
</protein>
<organism evidence="2 3">
    <name type="scientific">Neisseria cinerea</name>
    <dbReference type="NCBI Taxonomy" id="483"/>
    <lineage>
        <taxon>Bacteria</taxon>
        <taxon>Pseudomonadati</taxon>
        <taxon>Pseudomonadota</taxon>
        <taxon>Betaproteobacteria</taxon>
        <taxon>Neisseriales</taxon>
        <taxon>Neisseriaceae</taxon>
        <taxon>Neisseria</taxon>
    </lineage>
</organism>